<name>A0A8X6SNK8_TRICX</name>
<reference evidence="1" key="1">
    <citation type="submission" date="2020-08" db="EMBL/GenBank/DDBJ databases">
        <title>Multicomponent nature underlies the extraordinary mechanical properties of spider dragline silk.</title>
        <authorList>
            <person name="Kono N."/>
            <person name="Nakamura H."/>
            <person name="Mori M."/>
            <person name="Yoshida Y."/>
            <person name="Ohtoshi R."/>
            <person name="Malay A.D."/>
            <person name="Moran D.A.P."/>
            <person name="Tomita M."/>
            <person name="Numata K."/>
            <person name="Arakawa K."/>
        </authorList>
    </citation>
    <scope>NUCLEOTIDE SEQUENCE</scope>
</reference>
<organism evidence="1 2">
    <name type="scientific">Trichonephila clavipes</name>
    <name type="common">Golden silk orbweaver</name>
    <name type="synonym">Nephila clavipes</name>
    <dbReference type="NCBI Taxonomy" id="2585209"/>
    <lineage>
        <taxon>Eukaryota</taxon>
        <taxon>Metazoa</taxon>
        <taxon>Ecdysozoa</taxon>
        <taxon>Arthropoda</taxon>
        <taxon>Chelicerata</taxon>
        <taxon>Arachnida</taxon>
        <taxon>Araneae</taxon>
        <taxon>Araneomorphae</taxon>
        <taxon>Entelegynae</taxon>
        <taxon>Araneoidea</taxon>
        <taxon>Nephilidae</taxon>
        <taxon>Trichonephila</taxon>
    </lineage>
</organism>
<gene>
    <name evidence="1" type="ORF">TNCV_4231001</name>
</gene>
<dbReference type="Proteomes" id="UP000887159">
    <property type="component" value="Unassembled WGS sequence"/>
</dbReference>
<proteinExistence type="predicted"/>
<protein>
    <submittedName>
        <fullName evidence="1">Uncharacterized protein</fullName>
    </submittedName>
</protein>
<dbReference type="EMBL" id="BMAU01021306">
    <property type="protein sequence ID" value="GFY11631.1"/>
    <property type="molecule type" value="Genomic_DNA"/>
</dbReference>
<sequence>MVAVKVWGPLELCGGVRHTTEYDMSALDVRLGVKEREWNIVDLDSLSSDAGGTIDSLLKSQSEAPRELMVDNVILNRRQTTRTTPELTTTLQTETPHQWTRTKVHQLFYT</sequence>
<evidence type="ECO:0000313" key="1">
    <source>
        <dbReference type="EMBL" id="GFY11631.1"/>
    </source>
</evidence>
<comment type="caution">
    <text evidence="1">The sequence shown here is derived from an EMBL/GenBank/DDBJ whole genome shotgun (WGS) entry which is preliminary data.</text>
</comment>
<dbReference type="AlphaFoldDB" id="A0A8X6SNK8"/>
<keyword evidence="2" id="KW-1185">Reference proteome</keyword>
<accession>A0A8X6SNK8</accession>
<evidence type="ECO:0000313" key="2">
    <source>
        <dbReference type="Proteomes" id="UP000887159"/>
    </source>
</evidence>